<evidence type="ECO:0000313" key="2">
    <source>
        <dbReference type="Proteomes" id="UP001165960"/>
    </source>
</evidence>
<organism evidence="1 2">
    <name type="scientific">Entomophthora muscae</name>
    <dbReference type="NCBI Taxonomy" id="34485"/>
    <lineage>
        <taxon>Eukaryota</taxon>
        <taxon>Fungi</taxon>
        <taxon>Fungi incertae sedis</taxon>
        <taxon>Zoopagomycota</taxon>
        <taxon>Entomophthoromycotina</taxon>
        <taxon>Entomophthoromycetes</taxon>
        <taxon>Entomophthorales</taxon>
        <taxon>Entomophthoraceae</taxon>
        <taxon>Entomophthora</taxon>
    </lineage>
</organism>
<protein>
    <submittedName>
        <fullName evidence="1">Uncharacterized protein</fullName>
    </submittedName>
</protein>
<keyword evidence="2" id="KW-1185">Reference proteome</keyword>
<evidence type="ECO:0000313" key="1">
    <source>
        <dbReference type="EMBL" id="KAJ9074414.1"/>
    </source>
</evidence>
<name>A0ACC2TIJ9_9FUNG</name>
<reference evidence="1" key="1">
    <citation type="submission" date="2022-04" db="EMBL/GenBank/DDBJ databases">
        <title>Genome of the entomopathogenic fungus Entomophthora muscae.</title>
        <authorList>
            <person name="Elya C."/>
            <person name="Lovett B.R."/>
            <person name="Lee E."/>
            <person name="Macias A.M."/>
            <person name="Hajek A.E."/>
            <person name="De Bivort B.L."/>
            <person name="Kasson M.T."/>
            <person name="De Fine Licht H.H."/>
            <person name="Stajich J.E."/>
        </authorList>
    </citation>
    <scope>NUCLEOTIDE SEQUENCE</scope>
    <source>
        <strain evidence="1">Berkeley</strain>
    </source>
</reference>
<gene>
    <name evidence="1" type="ORF">DSO57_1006673</name>
</gene>
<accession>A0ACC2TIJ9</accession>
<dbReference type="Proteomes" id="UP001165960">
    <property type="component" value="Unassembled WGS sequence"/>
</dbReference>
<sequence>MELVKQQALGLLYLLFSLKETIPTFLYLLNLNPNALHALVYNLAPLWARPYTQPNIIQALSGPKLEIPSKVPPCSDPQVIEANGDQTERENKHLQKTFVPIQNRHKVDDKVWVMNIDKSKLQPKKVGPAIILKVNKNNTYLVQGLRKHKQDKVLHHDCLRSCKARQKLCETALPATEQLLVQYGTRAPDNLPDNLPPEEASLQLGGVKTAGLTLQQGFK</sequence>
<proteinExistence type="predicted"/>
<comment type="caution">
    <text evidence="1">The sequence shown here is derived from an EMBL/GenBank/DDBJ whole genome shotgun (WGS) entry which is preliminary data.</text>
</comment>
<dbReference type="EMBL" id="QTSX02002859">
    <property type="protein sequence ID" value="KAJ9074414.1"/>
    <property type="molecule type" value="Genomic_DNA"/>
</dbReference>